<name>A0A7H2BB81_9MICC</name>
<dbReference type="EMBL" id="CP061539">
    <property type="protein sequence ID" value="QNV36927.1"/>
    <property type="molecule type" value="Genomic_DNA"/>
</dbReference>
<evidence type="ECO:0000313" key="3">
    <source>
        <dbReference type="EMBL" id="QNV36927.1"/>
    </source>
</evidence>
<dbReference type="Proteomes" id="UP000516404">
    <property type="component" value="Chromosome"/>
</dbReference>
<dbReference type="KEGG" id="rter:IDM49_06525"/>
<sequence>MSSRKVWTAEDLAEAGYGSTVARDVYSITDASEKHSNSVDKRAREYAFRMFLRIVCIIAAVFVDGWLRWVFVALAGILPWVAVVVANGNDRQQSNDFMAYLTEEQQLALTSNAHEKQAQDSSGESATQDPHPDAHRNSNPDEPVIIDGEVVTDSPTTLKDAS</sequence>
<feature type="transmembrane region" description="Helical" evidence="2">
    <location>
        <begin position="46"/>
        <end position="63"/>
    </location>
</feature>
<gene>
    <name evidence="3" type="ORF">IDM49_06525</name>
</gene>
<evidence type="ECO:0000256" key="1">
    <source>
        <dbReference type="SAM" id="MobiDB-lite"/>
    </source>
</evidence>
<protein>
    <submittedName>
        <fullName evidence="3">DUF3099 domain-containing protein</fullName>
    </submittedName>
</protein>
<feature type="compositionally biased region" description="Polar residues" evidence="1">
    <location>
        <begin position="119"/>
        <end position="128"/>
    </location>
</feature>
<feature type="region of interest" description="Disordered" evidence="1">
    <location>
        <begin position="110"/>
        <end position="162"/>
    </location>
</feature>
<feature type="compositionally biased region" description="Basic and acidic residues" evidence="1">
    <location>
        <begin position="130"/>
        <end position="139"/>
    </location>
</feature>
<keyword evidence="4" id="KW-1185">Reference proteome</keyword>
<dbReference type="RefSeq" id="WP_190723935.1">
    <property type="nucleotide sequence ID" value="NZ_CP061539.1"/>
</dbReference>
<keyword evidence="2" id="KW-0812">Transmembrane</keyword>
<evidence type="ECO:0000313" key="4">
    <source>
        <dbReference type="Proteomes" id="UP000516404"/>
    </source>
</evidence>
<dbReference type="Pfam" id="PF11298">
    <property type="entry name" value="DUF3099"/>
    <property type="match status" value="1"/>
</dbReference>
<keyword evidence="2" id="KW-0472">Membrane</keyword>
<dbReference type="AlphaFoldDB" id="A0A7H2BB81"/>
<feature type="compositionally biased region" description="Polar residues" evidence="1">
    <location>
        <begin position="153"/>
        <end position="162"/>
    </location>
</feature>
<dbReference type="InterPro" id="IPR021449">
    <property type="entry name" value="DUF3099"/>
</dbReference>
<proteinExistence type="predicted"/>
<evidence type="ECO:0000256" key="2">
    <source>
        <dbReference type="SAM" id="Phobius"/>
    </source>
</evidence>
<reference evidence="3 4" key="1">
    <citation type="submission" date="2020-09" db="EMBL/GenBank/DDBJ databases">
        <title>Investigation of environmental microbes.</title>
        <authorList>
            <person name="Ou Y."/>
            <person name="Kang Q."/>
        </authorList>
    </citation>
    <scope>NUCLEOTIDE SEQUENCE [LARGE SCALE GENOMIC DNA]</scope>
    <source>
        <strain evidence="3 4">KJZ-14</strain>
    </source>
</reference>
<dbReference type="GeneID" id="96623887"/>
<organism evidence="3 4">
    <name type="scientific">Rothia terrae</name>
    <dbReference type="NCBI Taxonomy" id="396015"/>
    <lineage>
        <taxon>Bacteria</taxon>
        <taxon>Bacillati</taxon>
        <taxon>Actinomycetota</taxon>
        <taxon>Actinomycetes</taxon>
        <taxon>Micrococcales</taxon>
        <taxon>Micrococcaceae</taxon>
        <taxon>Rothia</taxon>
    </lineage>
</organism>
<accession>A0A7H2BB81</accession>
<keyword evidence="2" id="KW-1133">Transmembrane helix</keyword>
<feature type="transmembrane region" description="Helical" evidence="2">
    <location>
        <begin position="69"/>
        <end position="88"/>
    </location>
</feature>